<feature type="domain" description="NAC" evidence="6">
    <location>
        <begin position="15"/>
        <end position="186"/>
    </location>
</feature>
<proteinExistence type="predicted"/>
<evidence type="ECO:0000259" key="6">
    <source>
        <dbReference type="PROSITE" id="PS51005"/>
    </source>
</evidence>
<dbReference type="InterPro" id="IPR036093">
    <property type="entry name" value="NAC_dom_sf"/>
</dbReference>
<evidence type="ECO:0000256" key="2">
    <source>
        <dbReference type="ARBA" id="ARBA00023125"/>
    </source>
</evidence>
<dbReference type="AlphaFoldDB" id="A0AA88W5E4"/>
<dbReference type="SUPFAM" id="SSF101941">
    <property type="entry name" value="NAC domain"/>
    <property type="match status" value="1"/>
</dbReference>
<keyword evidence="8" id="KW-1185">Reference proteome</keyword>
<dbReference type="GO" id="GO:0003677">
    <property type="term" value="F:DNA binding"/>
    <property type="evidence" value="ECO:0007669"/>
    <property type="project" value="UniProtKB-KW"/>
</dbReference>
<keyword evidence="1" id="KW-0805">Transcription regulation</keyword>
<dbReference type="Proteomes" id="UP001188597">
    <property type="component" value="Unassembled WGS sequence"/>
</dbReference>
<dbReference type="InterPro" id="IPR003441">
    <property type="entry name" value="NAC-dom"/>
</dbReference>
<dbReference type="GO" id="GO:0006355">
    <property type="term" value="P:regulation of DNA-templated transcription"/>
    <property type="evidence" value="ECO:0007669"/>
    <property type="project" value="InterPro"/>
</dbReference>
<feature type="region of interest" description="Disordered" evidence="5">
    <location>
        <begin position="1"/>
        <end position="33"/>
    </location>
</feature>
<sequence>MVTCSTSSSHAEEKEKEGEKNLPITSSVHGGRLSGEQKYPSGYHFVPTDFELIRYLLTKIVGQELPPNTIEHNAYLYERDPEKLPAISLSFEGGYWKAWGQDVKIFDSNQNIVGFRKTLVFYRGEGPEGEQTPWLLHEYRVDPNTITAWLLHNYRADPNIVTADHAVNDRVSIEIERCVVCKIRKLGRGQICN</sequence>
<keyword evidence="3" id="KW-0804">Transcription</keyword>
<evidence type="ECO:0000256" key="3">
    <source>
        <dbReference type="ARBA" id="ARBA00023163"/>
    </source>
</evidence>
<name>A0AA88W5E4_9ASTE</name>
<accession>A0AA88W5E4</accession>
<dbReference type="PANTHER" id="PTHR31719:SF43">
    <property type="entry name" value="NAC TRANSCRIPTION FACTOR 56"/>
    <property type="match status" value="1"/>
</dbReference>
<dbReference type="Pfam" id="PF02365">
    <property type="entry name" value="NAM"/>
    <property type="match status" value="2"/>
</dbReference>
<reference evidence="7" key="1">
    <citation type="submission" date="2022-12" db="EMBL/GenBank/DDBJ databases">
        <title>Draft genome assemblies for two species of Escallonia (Escalloniales).</title>
        <authorList>
            <person name="Chanderbali A."/>
            <person name="Dervinis C."/>
            <person name="Anghel I."/>
            <person name="Soltis D."/>
            <person name="Soltis P."/>
            <person name="Zapata F."/>
        </authorList>
    </citation>
    <scope>NUCLEOTIDE SEQUENCE</scope>
    <source>
        <strain evidence="7">UCBG64.0493</strain>
        <tissue evidence="7">Leaf</tissue>
    </source>
</reference>
<gene>
    <name evidence="7" type="ORF">RJ639_046819</name>
</gene>
<protein>
    <recommendedName>
        <fullName evidence="6">NAC domain-containing protein</fullName>
    </recommendedName>
</protein>
<evidence type="ECO:0000313" key="7">
    <source>
        <dbReference type="EMBL" id="KAK3021411.1"/>
    </source>
</evidence>
<dbReference type="EMBL" id="JAVXUP010000761">
    <property type="protein sequence ID" value="KAK3021411.1"/>
    <property type="molecule type" value="Genomic_DNA"/>
</dbReference>
<comment type="caution">
    <text evidence="7">The sequence shown here is derived from an EMBL/GenBank/DDBJ whole genome shotgun (WGS) entry which is preliminary data.</text>
</comment>
<keyword evidence="4" id="KW-0539">Nucleus</keyword>
<dbReference type="Gene3D" id="2.170.150.80">
    <property type="entry name" value="NAC domain"/>
    <property type="match status" value="1"/>
</dbReference>
<dbReference type="PANTHER" id="PTHR31719">
    <property type="entry name" value="NAC TRANSCRIPTION FACTOR 56"/>
    <property type="match status" value="1"/>
</dbReference>
<evidence type="ECO:0000256" key="5">
    <source>
        <dbReference type="SAM" id="MobiDB-lite"/>
    </source>
</evidence>
<organism evidence="7 8">
    <name type="scientific">Escallonia herrerae</name>
    <dbReference type="NCBI Taxonomy" id="1293975"/>
    <lineage>
        <taxon>Eukaryota</taxon>
        <taxon>Viridiplantae</taxon>
        <taxon>Streptophyta</taxon>
        <taxon>Embryophyta</taxon>
        <taxon>Tracheophyta</taxon>
        <taxon>Spermatophyta</taxon>
        <taxon>Magnoliopsida</taxon>
        <taxon>eudicotyledons</taxon>
        <taxon>Gunneridae</taxon>
        <taxon>Pentapetalae</taxon>
        <taxon>asterids</taxon>
        <taxon>campanulids</taxon>
        <taxon>Escalloniales</taxon>
        <taxon>Escalloniaceae</taxon>
        <taxon>Escallonia</taxon>
    </lineage>
</organism>
<keyword evidence="2" id="KW-0238">DNA-binding</keyword>
<feature type="compositionally biased region" description="Basic and acidic residues" evidence="5">
    <location>
        <begin position="10"/>
        <end position="20"/>
    </location>
</feature>
<evidence type="ECO:0000256" key="4">
    <source>
        <dbReference type="ARBA" id="ARBA00023242"/>
    </source>
</evidence>
<dbReference type="PROSITE" id="PS51005">
    <property type="entry name" value="NAC"/>
    <property type="match status" value="1"/>
</dbReference>
<evidence type="ECO:0000313" key="8">
    <source>
        <dbReference type="Proteomes" id="UP001188597"/>
    </source>
</evidence>
<evidence type="ECO:0000256" key="1">
    <source>
        <dbReference type="ARBA" id="ARBA00023015"/>
    </source>
</evidence>